<dbReference type="Proteomes" id="UP001350748">
    <property type="component" value="Unassembled WGS sequence"/>
</dbReference>
<dbReference type="RefSeq" id="WP_332081620.1">
    <property type="nucleotide sequence ID" value="NZ_JAZHYN010000020.1"/>
</dbReference>
<evidence type="ECO:0000313" key="1">
    <source>
        <dbReference type="EMBL" id="MEF3366603.1"/>
    </source>
</evidence>
<dbReference type="EMBL" id="JAZHYN010000020">
    <property type="protein sequence ID" value="MEF3366603.1"/>
    <property type="molecule type" value="Genomic_DNA"/>
</dbReference>
<accession>A0ABU7XGV7</accession>
<name>A0ABU7XGV7_9HYPH</name>
<reference evidence="1 2" key="1">
    <citation type="submission" date="2024-02" db="EMBL/GenBank/DDBJ databases">
        <authorList>
            <person name="Grouzdev D."/>
        </authorList>
    </citation>
    <scope>NUCLEOTIDE SEQUENCE [LARGE SCALE GENOMIC DNA]</scope>
    <source>
        <strain evidence="1 2">9N</strain>
    </source>
</reference>
<sequence length="52" mass="5845">MSFREGRQKIVNVIQQPQPFDPVGNPILIGGLGTGFEAILQYRVHDGHDERL</sequence>
<organism evidence="1 2">
    <name type="scientific">Methylocystis borbori</name>
    <dbReference type="NCBI Taxonomy" id="3118750"/>
    <lineage>
        <taxon>Bacteria</taxon>
        <taxon>Pseudomonadati</taxon>
        <taxon>Pseudomonadota</taxon>
        <taxon>Alphaproteobacteria</taxon>
        <taxon>Hyphomicrobiales</taxon>
        <taxon>Methylocystaceae</taxon>
        <taxon>Methylocystis</taxon>
    </lineage>
</organism>
<evidence type="ECO:0000313" key="2">
    <source>
        <dbReference type="Proteomes" id="UP001350748"/>
    </source>
</evidence>
<protein>
    <submittedName>
        <fullName evidence="1">Uncharacterized protein</fullName>
    </submittedName>
</protein>
<gene>
    <name evidence="1" type="ORF">V3H18_08665</name>
</gene>
<comment type="caution">
    <text evidence="1">The sequence shown here is derived from an EMBL/GenBank/DDBJ whole genome shotgun (WGS) entry which is preliminary data.</text>
</comment>
<keyword evidence="2" id="KW-1185">Reference proteome</keyword>
<proteinExistence type="predicted"/>